<dbReference type="Gene3D" id="3.40.50.300">
    <property type="entry name" value="P-loop containing nucleotide triphosphate hydrolases"/>
    <property type="match status" value="1"/>
</dbReference>
<name>A0A7S3K222_9STRA</name>
<feature type="region of interest" description="Disordered" evidence="4">
    <location>
        <begin position="1164"/>
        <end position="1229"/>
    </location>
</feature>
<protein>
    <recommendedName>
        <fullName evidence="6">NACHT domain-containing protein</fullName>
    </recommendedName>
</protein>
<dbReference type="GO" id="GO:0048471">
    <property type="term" value="C:perinuclear region of cytoplasm"/>
    <property type="evidence" value="ECO:0007669"/>
    <property type="project" value="TreeGrafter"/>
</dbReference>
<dbReference type="PANTHER" id="PTHR24113:SF12">
    <property type="entry name" value="RAN GTPASE-ACTIVATING PROTEIN 1"/>
    <property type="match status" value="1"/>
</dbReference>
<evidence type="ECO:0000256" key="1">
    <source>
        <dbReference type="ARBA" id="ARBA00022468"/>
    </source>
</evidence>
<dbReference type="GO" id="GO:0005096">
    <property type="term" value="F:GTPase activator activity"/>
    <property type="evidence" value="ECO:0007669"/>
    <property type="project" value="UniProtKB-KW"/>
</dbReference>
<dbReference type="SUPFAM" id="SSF52047">
    <property type="entry name" value="RNI-like"/>
    <property type="match status" value="1"/>
</dbReference>
<dbReference type="SUPFAM" id="SSF52540">
    <property type="entry name" value="P-loop containing nucleoside triphosphate hydrolases"/>
    <property type="match status" value="1"/>
</dbReference>
<organism evidence="5">
    <name type="scientific">Aureoumbra lagunensis</name>
    <dbReference type="NCBI Taxonomy" id="44058"/>
    <lineage>
        <taxon>Eukaryota</taxon>
        <taxon>Sar</taxon>
        <taxon>Stramenopiles</taxon>
        <taxon>Ochrophyta</taxon>
        <taxon>Pelagophyceae</taxon>
        <taxon>Pelagomonadales</taxon>
        <taxon>Aureoumbra</taxon>
    </lineage>
</organism>
<feature type="compositionally biased region" description="Acidic residues" evidence="4">
    <location>
        <begin position="1208"/>
        <end position="1217"/>
    </location>
</feature>
<dbReference type="PANTHER" id="PTHR24113">
    <property type="entry name" value="RAN GTPASE-ACTIVATING PROTEIN 1"/>
    <property type="match status" value="1"/>
</dbReference>
<dbReference type="Gene3D" id="3.80.10.10">
    <property type="entry name" value="Ribonuclease Inhibitor"/>
    <property type="match status" value="3"/>
</dbReference>
<dbReference type="GO" id="GO:0005634">
    <property type="term" value="C:nucleus"/>
    <property type="evidence" value="ECO:0007669"/>
    <property type="project" value="TreeGrafter"/>
</dbReference>
<keyword evidence="2" id="KW-0433">Leucine-rich repeat</keyword>
<dbReference type="GO" id="GO:0006913">
    <property type="term" value="P:nucleocytoplasmic transport"/>
    <property type="evidence" value="ECO:0007669"/>
    <property type="project" value="TreeGrafter"/>
</dbReference>
<dbReference type="SMART" id="SM00368">
    <property type="entry name" value="LRR_RI"/>
    <property type="match status" value="4"/>
</dbReference>
<evidence type="ECO:0000313" key="5">
    <source>
        <dbReference type="EMBL" id="CAE0369664.1"/>
    </source>
</evidence>
<feature type="region of interest" description="Disordered" evidence="4">
    <location>
        <begin position="1724"/>
        <end position="1759"/>
    </location>
</feature>
<dbReference type="InterPro" id="IPR032675">
    <property type="entry name" value="LRR_dom_sf"/>
</dbReference>
<evidence type="ECO:0008006" key="6">
    <source>
        <dbReference type="Google" id="ProtNLM"/>
    </source>
</evidence>
<dbReference type="InterPro" id="IPR027417">
    <property type="entry name" value="P-loop_NTPase"/>
</dbReference>
<evidence type="ECO:0000256" key="4">
    <source>
        <dbReference type="SAM" id="MobiDB-lite"/>
    </source>
</evidence>
<dbReference type="EMBL" id="HBIJ01015630">
    <property type="protein sequence ID" value="CAE0369664.1"/>
    <property type="molecule type" value="Transcribed_RNA"/>
</dbReference>
<sequence length="1759" mass="194741">MHLPLGLRVWRSINGRIESGTIHRVNKDSTYDVTLDDGRGSSSFFARKQGIVRDVARHELETAPLLVLGEPAGGKTTFAKQLVCWTLRENTDLVPVLIRVCDVARHFADQSLNQDKSINLFFLYLRQIWESKYTKIPFSFFESALTQKRLVLVLDGLDEAGTMAERMEFDITQNTPCSLVVTSRDSRQLENSSFSRFRRVRVLQLDKRQITAIATHRLGSDRCALFLDQLHASPALRRMAVNPLLLSVTLAVFDREPSVLRGGSNKQHPEASATRVQATKDKEINTNHVKELNRGLVYSVALDSMLDNSLRDPALCKRARNLFRIVAFLAHSKDAGKGTRDFDHVLIQQALNLQKDNGATLDDWCGFAQAAQRGRLPLLTWYSANAVDKYRFAHLTFQEFLCAEYCREHWIKENEAFPKKLKMLIMGQQPRPETLFTRGWWQQVIQMLSDLMASTNLGIGQRLFLSDNGSFELKACVGDTNAATLAALLRDATGGLVRSANVSDGGLGAPGISVLFTSHNHHLRRGSSWLQALSFLDLSGNLLTPQAGSLLASALKHAAPPLKSLDVAWNRLCIGSDRRKGYERETFHSRLKCRGTTTKNKLYLDYLHAAWIPDTSGLEALLDYCVSASELESFDCRSNGLTVQAGKLLVAAFINNKTTTHTKLKQVCGIELSLESIKDHLNLGPMPDDRGPLVVGQLVLARLRHGNRFHSIYYEARVLNILPNDLYEIGYMQRDAVVRVESNIPRRMIQGTRRTAPHRRLEAGGAWFLAEVIATVSTPLVSVTHIDLSNQALAFDVSIWNAPPPETDIALAAGIDEEKFEEIDSIVRGPLQIDAAKKEVLSSSCKIKQEEETGVNPQGVVRLLEVMAKKMPTLAIVDLRDSLDMCTIIGIKAAETALSCGWKRLGLGSTFLDVQSIASAERVRVTRRVLKDAGLAAVATLARRATKISCSTSVVSSRALYRVIEIAGSQRLRVFNDVDLAALLRRDAISLEFRGRRGQGLDRASARLVLSCLANYGAPQLKLLDLSHADLMPSHHPHPRTPELFGVGHLCNACATHHNLTIDLNLACQICDNDACGAAWRSGDIVEALALALNATPCLENLILHDCYFSSMDGATSALPFKKLGRVISNLKNLKYIDLRNNCWTGPKLTRWCAESLNKSNLGNDDIGSNSDSDADDTRGQRQWRRQQQLASAYNNEDSDEERQQSVQDDEISDEERDDPRDSHESHAYSRRRLPLAAGWTALARGMARCHNLDRVDIDTDVSVDLAGLCSSAVSLPSNECLRLCDFVQSTSPLSANLSNSFLKERRITRLDLAALVLLLDTLRYSPRLHCIPSRLNISLDQLPLFCQQRAQQAIVPFVPLLDDLRLGPSLHLPLAQLRAGSLSSLSLSVGGSDRSYGLVLAAAIDITRGLTELWCLGLDFGADTDQVVRAVQRSQCLQKLNGILCGNTSSTPDTPLSVVEPSQRIMDIGAALLAARFSLASPDVISVTKINLSRTGLSPCGVATIVSSLSSLPVLEILDLSNCDVGEYGVEKLATYLRHNRTLRTLRMVKANLPLSTSPGMQALGLALEANPTLVHLDLRTRVPAKLADSLLRTFRSKQSECELPFDSKLAFLFAARCLDLSLNDLVIRNIFDFAKTKRKLILEKTVPFAISDRFRNLSSEARDLIDRMDHDDLNISRQADIEEINTILSELSDFDQSCVRRAYAIISRRRFNMGAFAAAAAEEQDDNLEADEDSDDAELDDDIDFIGEDDDDAMELA</sequence>
<dbReference type="InterPro" id="IPR027038">
    <property type="entry name" value="RanGap"/>
</dbReference>
<accession>A0A7S3K222</accession>
<keyword evidence="1" id="KW-0343">GTPase activation</keyword>
<gene>
    <name evidence="5" type="ORF">ALAG00032_LOCUS10428</name>
</gene>
<proteinExistence type="predicted"/>
<feature type="compositionally biased region" description="Basic and acidic residues" evidence="4">
    <location>
        <begin position="1218"/>
        <end position="1228"/>
    </location>
</feature>
<keyword evidence="3" id="KW-0677">Repeat</keyword>
<reference evidence="5" key="1">
    <citation type="submission" date="2021-01" db="EMBL/GenBank/DDBJ databases">
        <authorList>
            <person name="Corre E."/>
            <person name="Pelletier E."/>
            <person name="Niang G."/>
            <person name="Scheremetjew M."/>
            <person name="Finn R."/>
            <person name="Kale V."/>
            <person name="Holt S."/>
            <person name="Cochrane G."/>
            <person name="Meng A."/>
            <person name="Brown T."/>
            <person name="Cohen L."/>
        </authorList>
    </citation>
    <scope>NUCLEOTIDE SEQUENCE</scope>
    <source>
        <strain evidence="5">CCMP1510</strain>
    </source>
</reference>
<dbReference type="GO" id="GO:0031267">
    <property type="term" value="F:small GTPase binding"/>
    <property type="evidence" value="ECO:0007669"/>
    <property type="project" value="TreeGrafter"/>
</dbReference>
<evidence type="ECO:0000256" key="2">
    <source>
        <dbReference type="ARBA" id="ARBA00022614"/>
    </source>
</evidence>
<evidence type="ECO:0000256" key="3">
    <source>
        <dbReference type="ARBA" id="ARBA00022737"/>
    </source>
</evidence>
<dbReference type="GO" id="GO:0005829">
    <property type="term" value="C:cytosol"/>
    <property type="evidence" value="ECO:0007669"/>
    <property type="project" value="TreeGrafter"/>
</dbReference>